<keyword evidence="1" id="KW-0732">Signal</keyword>
<dbReference type="SMART" id="SM00089">
    <property type="entry name" value="PKD"/>
    <property type="match status" value="15"/>
</dbReference>
<dbReference type="RefSeq" id="WP_131852728.1">
    <property type="nucleotide sequence ID" value="NZ_SKFH01000025.1"/>
</dbReference>
<dbReference type="Gene3D" id="2.60.40.10">
    <property type="entry name" value="Immunoglobulins"/>
    <property type="match status" value="15"/>
</dbReference>
<dbReference type="Pfam" id="PF18911">
    <property type="entry name" value="PKD_4"/>
    <property type="match status" value="13"/>
</dbReference>
<dbReference type="CDD" id="cd00146">
    <property type="entry name" value="PKD"/>
    <property type="match status" value="11"/>
</dbReference>
<sequence>MNQRIVLLLLLLAGALCGRAQLTADFISDIRQGCSPIVVNFQDRSSGGATAWHWDFGNGATSTLQNPSATYFTTGNYTVTLTVTSNGGAVSNSVTKTAYISVLDEPQVNFVADRTTGCSPTVVTFQDQSTTPAGSSITNWQWDFGDAQTATGPNPTHVFRGAGSYTITLSITNSAGCKKLFSMPNYINVNPGVTPRFTWSDPGVCRAPATVNFTNNSTGPGTITYNWTFGDGGTTSDGSPSHTFQTNGTYHVVLMATSSLGCSDSATSDIVVGRVNTDLTVPTHICPRQPVTFMNNSNPRPIASQWTFSSGARDTLPNAVVSFPAPGTYTVHLVNTYATCVDSVEKTFTVSTVPQTSFTVSDSGRCQPPLNVQFTNTSSLSTSYQWIFGDNSSSTDANPAHTYNALGAYSVTLIATDTSGCSDTLTRSNLINIRKPIISYVGLPEGGCIPDTVGMKANVQTFGTVTSWLWNFGDGSAPSNLDSTGHIYTNQGTYDIMLTITTSDGCTVTDTLREGVKVGTHPVPQFIGNPTTACADPGVTFTNQSTNATDYLWNFGDGTTSTDVNPIHVFADTGRFNIQLTAINNGCREELIKLRYITILPSVSRFTWRADCSSQLRYTFIDRSLSATGWTWDFGDGTTFNGQNPPAHTFPGFGSYTVKLTTTNGSCTYTLSKTIQVIDRQPSINGIDSIGCRPFRAHLRAEGADLGIFRKYQWNFGDGTPVDTSGADLTHLYTRPGTFNVTLTAIDSFGCRYTITDTGLVRVNGPIAAFGAINPRGCRGMEVTFTDSSSTDGRNGIRQWVWEFGDSVRHSFLAPPFTHVFDSTGDFDVKLVVTDSAGCSDSVIKRQLVRTSSLKADFTALREYCPRSNLYFPNLTQSDLPFTQLWEFGDGGTSTDYNAYHSYADTGYYSVTLMVEDFLGCRDTLHRDTFVHIKRPTADFIANNLVTYCTPFQAMFQNTSNFYYMSEWSFGPGIGTSNQTHPYAYYTRPGTYPVKLVITAYGGCKDSTTQNMVVHDQADARLDYSPLNGCTPLNVDFSAFAPMNARFVWDFGDGNVVDTTLNAIQHRYYDFGDFTPRIIMRELSGQCTIALVGTRTISLLGTHAKFELDSMLFCDAGTIHPNSDSTTANNPITSYQWTFGDGGTASVPNPVHTYNSPGQYNVQLVVNTQAGCTDTAIIGPVKVAATPRVAIVADSIVCRNERVPYAGQFLVTDTSVVQWSWIFPNGNTSNQQNPGVQQYDTTGTFDVMAAVVNSSGCRDTLHQQLTVHGLPTVTLPAQITKFVGVPSVLYAQYTSGVTGYSWSPATTLSCANCPQPVATPSFNTLYTVTATDSNGCRNTASVQVLVLCQGARVFVPNTFSPNGDGHNDRFFVEGNGLARMKSLRVFNRWGEVVFESRDFPVNNASYGWDGMYKGQKAAPDVYIYQLEVFCENSEVLKFEGNVALIR</sequence>
<dbReference type="NCBIfam" id="TIGR04131">
    <property type="entry name" value="Bac_Flav_CTERM"/>
    <property type="match status" value="1"/>
</dbReference>
<gene>
    <name evidence="3" type="ORF">E0486_13610</name>
</gene>
<feature type="domain" description="PKD" evidence="2">
    <location>
        <begin position="712"/>
        <end position="763"/>
    </location>
</feature>
<feature type="chain" id="PRO_5020920678" evidence="1">
    <location>
        <begin position="21"/>
        <end position="1446"/>
    </location>
</feature>
<dbReference type="SUPFAM" id="SSF49299">
    <property type="entry name" value="PKD domain"/>
    <property type="match status" value="15"/>
</dbReference>
<protein>
    <submittedName>
        <fullName evidence="3">PKD domain-containing protein</fullName>
    </submittedName>
</protein>
<evidence type="ECO:0000259" key="2">
    <source>
        <dbReference type="PROSITE" id="PS50093"/>
    </source>
</evidence>
<evidence type="ECO:0000313" key="4">
    <source>
        <dbReference type="Proteomes" id="UP000295164"/>
    </source>
</evidence>
<feature type="domain" description="PKD" evidence="2">
    <location>
        <begin position="463"/>
        <end position="511"/>
    </location>
</feature>
<feature type="signal peptide" evidence="1">
    <location>
        <begin position="1"/>
        <end position="20"/>
    </location>
</feature>
<dbReference type="Proteomes" id="UP000295164">
    <property type="component" value="Unassembled WGS sequence"/>
</dbReference>
<organism evidence="3 4">
    <name type="scientific">Flaviaesturariibacter aridisoli</name>
    <dbReference type="NCBI Taxonomy" id="2545761"/>
    <lineage>
        <taxon>Bacteria</taxon>
        <taxon>Pseudomonadati</taxon>
        <taxon>Bacteroidota</taxon>
        <taxon>Chitinophagia</taxon>
        <taxon>Chitinophagales</taxon>
        <taxon>Chitinophagaceae</taxon>
        <taxon>Flaviaestuariibacter</taxon>
    </lineage>
</organism>
<accession>A0A4R4DWL4</accession>
<dbReference type="InterPro" id="IPR022409">
    <property type="entry name" value="PKD/Chitinase_dom"/>
</dbReference>
<dbReference type="InterPro" id="IPR035986">
    <property type="entry name" value="PKD_dom_sf"/>
</dbReference>
<feature type="domain" description="PKD" evidence="2">
    <location>
        <begin position="22"/>
        <end position="95"/>
    </location>
</feature>
<comment type="caution">
    <text evidence="3">The sequence shown here is derived from an EMBL/GenBank/DDBJ whole genome shotgun (WGS) entry which is preliminary data.</text>
</comment>
<evidence type="ECO:0000313" key="3">
    <source>
        <dbReference type="EMBL" id="TCZ68649.1"/>
    </source>
</evidence>
<dbReference type="PANTHER" id="PTHR36842">
    <property type="entry name" value="PROTEIN TOLB HOMOLOG"/>
    <property type="match status" value="1"/>
</dbReference>
<name>A0A4R4DWL4_9BACT</name>
<dbReference type="InterPro" id="IPR013783">
    <property type="entry name" value="Ig-like_fold"/>
</dbReference>
<feature type="domain" description="PKD" evidence="2">
    <location>
        <begin position="106"/>
        <end position="176"/>
    </location>
</feature>
<evidence type="ECO:0000256" key="1">
    <source>
        <dbReference type="SAM" id="SignalP"/>
    </source>
</evidence>
<feature type="domain" description="PKD" evidence="2">
    <location>
        <begin position="543"/>
        <end position="585"/>
    </location>
</feature>
<dbReference type="Pfam" id="PF13585">
    <property type="entry name" value="CHU_C"/>
    <property type="match status" value="1"/>
</dbReference>
<feature type="domain" description="PKD" evidence="2">
    <location>
        <begin position="766"/>
        <end position="838"/>
    </location>
</feature>
<feature type="domain" description="PKD" evidence="2">
    <location>
        <begin position="1042"/>
        <end position="1085"/>
    </location>
</feature>
<feature type="domain" description="PKD" evidence="2">
    <location>
        <begin position="194"/>
        <end position="272"/>
    </location>
</feature>
<keyword evidence="4" id="KW-1185">Reference proteome</keyword>
<dbReference type="OrthoDB" id="7794186at2"/>
<dbReference type="PANTHER" id="PTHR36842:SF1">
    <property type="entry name" value="PROTEIN TOLB"/>
    <property type="match status" value="1"/>
</dbReference>
<dbReference type="InterPro" id="IPR026341">
    <property type="entry name" value="T9SS_type_B"/>
</dbReference>
<feature type="domain" description="PKD" evidence="2">
    <location>
        <begin position="630"/>
        <end position="677"/>
    </location>
</feature>
<dbReference type="EMBL" id="SKFH01000025">
    <property type="protein sequence ID" value="TCZ68649.1"/>
    <property type="molecule type" value="Genomic_DNA"/>
</dbReference>
<feature type="domain" description="PKD" evidence="2">
    <location>
        <begin position="353"/>
        <end position="431"/>
    </location>
</feature>
<dbReference type="PROSITE" id="PS50093">
    <property type="entry name" value="PKD"/>
    <property type="match status" value="15"/>
</dbReference>
<feature type="domain" description="PKD" evidence="2">
    <location>
        <begin position="967"/>
        <end position="1014"/>
    </location>
</feature>
<feature type="domain" description="PKD" evidence="2">
    <location>
        <begin position="1124"/>
        <end position="1171"/>
    </location>
</feature>
<feature type="domain" description="PKD" evidence="2">
    <location>
        <begin position="291"/>
        <end position="333"/>
    </location>
</feature>
<proteinExistence type="predicted"/>
<feature type="domain" description="PKD" evidence="2">
    <location>
        <begin position="1212"/>
        <end position="1267"/>
    </location>
</feature>
<dbReference type="FunFam" id="2.60.40.10:FF:000270">
    <property type="entry name" value="Cell surface protein"/>
    <property type="match status" value="1"/>
</dbReference>
<feature type="domain" description="PKD" evidence="2">
    <location>
        <begin position="881"/>
        <end position="920"/>
    </location>
</feature>
<dbReference type="InterPro" id="IPR000601">
    <property type="entry name" value="PKD_dom"/>
</dbReference>
<reference evidence="3 4" key="1">
    <citation type="submission" date="2019-03" db="EMBL/GenBank/DDBJ databases">
        <authorList>
            <person name="Kim M.K.M."/>
        </authorList>
    </citation>
    <scope>NUCLEOTIDE SEQUENCE [LARGE SCALE GENOMIC DNA]</scope>
    <source>
        <strain evidence="3 4">17J68-15</strain>
    </source>
</reference>